<comment type="caution">
    <text evidence="1">The sequence shown here is derived from an EMBL/GenBank/DDBJ whole genome shotgun (WGS) entry which is preliminary data.</text>
</comment>
<dbReference type="Pfam" id="PF08876">
    <property type="entry name" value="DUF1836"/>
    <property type="match status" value="1"/>
</dbReference>
<gene>
    <name evidence="1" type="ORF">GCM10007971_26970</name>
</gene>
<dbReference type="Proteomes" id="UP000624041">
    <property type="component" value="Unassembled WGS sequence"/>
</dbReference>
<keyword evidence="2" id="KW-1185">Reference proteome</keyword>
<accession>A0A917Y001</accession>
<dbReference type="PANTHER" id="PTHR40056">
    <property type="entry name" value="HYPOTHETICAL CYTOSOLIC PROTEIN"/>
    <property type="match status" value="1"/>
</dbReference>
<evidence type="ECO:0000313" key="1">
    <source>
        <dbReference type="EMBL" id="GGN61701.1"/>
    </source>
</evidence>
<protein>
    <recommendedName>
        <fullName evidence="3">DUF1836 domain-containing protein</fullName>
    </recommendedName>
</protein>
<dbReference type="EMBL" id="BMOS01000021">
    <property type="protein sequence ID" value="GGN61701.1"/>
    <property type="molecule type" value="Genomic_DNA"/>
</dbReference>
<dbReference type="AlphaFoldDB" id="A0A917Y001"/>
<evidence type="ECO:0008006" key="3">
    <source>
        <dbReference type="Google" id="ProtNLM"/>
    </source>
</evidence>
<reference evidence="1" key="1">
    <citation type="journal article" date="2014" name="Int. J. Syst. Evol. Microbiol.">
        <title>Complete genome sequence of Corynebacterium casei LMG S-19264T (=DSM 44701T), isolated from a smear-ripened cheese.</title>
        <authorList>
            <consortium name="US DOE Joint Genome Institute (JGI-PGF)"/>
            <person name="Walter F."/>
            <person name="Albersmeier A."/>
            <person name="Kalinowski J."/>
            <person name="Ruckert C."/>
        </authorList>
    </citation>
    <scope>NUCLEOTIDE SEQUENCE</scope>
    <source>
        <strain evidence="1">JCM 17251</strain>
    </source>
</reference>
<name>A0A917Y001_9BACI</name>
<reference evidence="1" key="2">
    <citation type="submission" date="2020-09" db="EMBL/GenBank/DDBJ databases">
        <authorList>
            <person name="Sun Q."/>
            <person name="Ohkuma M."/>
        </authorList>
    </citation>
    <scope>NUCLEOTIDE SEQUENCE</scope>
    <source>
        <strain evidence="1">JCM 17251</strain>
    </source>
</reference>
<sequence length="190" mass="22135">MVNNLDNLLEKLQLNTRLSSQDIPGLDLYMDQVIQLFENKYEQTKRTTDEKILTKTMINNYSKGKLFFPIKNKKYSPEHVMLIDLIYEMKTILAIRDIKTTLESLNQQMMEETLDLGPLYESFIKLSGSNLERFTEDSKKMVREVDAGQLDDSYLNQVLLVLSFVNMSNYYRRAAEALVDEIADIEAKKD</sequence>
<dbReference type="PANTHER" id="PTHR40056:SF1">
    <property type="entry name" value="DUF1836 DOMAIN-CONTAINING PROTEIN"/>
    <property type="match status" value="1"/>
</dbReference>
<evidence type="ECO:0000313" key="2">
    <source>
        <dbReference type="Proteomes" id="UP000624041"/>
    </source>
</evidence>
<proteinExistence type="predicted"/>
<organism evidence="1 2">
    <name type="scientific">Oceanobacillus indicireducens</name>
    <dbReference type="NCBI Taxonomy" id="1004261"/>
    <lineage>
        <taxon>Bacteria</taxon>
        <taxon>Bacillati</taxon>
        <taxon>Bacillota</taxon>
        <taxon>Bacilli</taxon>
        <taxon>Bacillales</taxon>
        <taxon>Bacillaceae</taxon>
        <taxon>Oceanobacillus</taxon>
    </lineage>
</organism>
<dbReference type="InterPro" id="IPR014975">
    <property type="entry name" value="DUF1836"/>
</dbReference>